<keyword evidence="1" id="KW-0645">Protease</keyword>
<keyword evidence="2" id="KW-1185">Reference proteome</keyword>
<dbReference type="InterPro" id="IPR010428">
    <property type="entry name" value="Zincin_1"/>
</dbReference>
<dbReference type="EMBL" id="LT607752">
    <property type="protein sequence ID" value="SCG73816.1"/>
    <property type="molecule type" value="Genomic_DNA"/>
</dbReference>
<organism evidence="1 2">
    <name type="scientific">Micromonospora rifamycinica</name>
    <dbReference type="NCBI Taxonomy" id="291594"/>
    <lineage>
        <taxon>Bacteria</taxon>
        <taxon>Bacillati</taxon>
        <taxon>Actinomycetota</taxon>
        <taxon>Actinomycetes</taxon>
        <taxon>Micromonosporales</taxon>
        <taxon>Micromonosporaceae</taxon>
        <taxon>Micromonospora</taxon>
    </lineage>
</organism>
<dbReference type="GO" id="GO:0008237">
    <property type="term" value="F:metallopeptidase activity"/>
    <property type="evidence" value="ECO:0007669"/>
    <property type="project" value="UniProtKB-KW"/>
</dbReference>
<reference evidence="2" key="1">
    <citation type="submission" date="2016-06" db="EMBL/GenBank/DDBJ databases">
        <authorList>
            <person name="Varghese N."/>
            <person name="Submissions Spin"/>
        </authorList>
    </citation>
    <scope>NUCLEOTIDE SEQUENCE [LARGE SCALE GENOMIC DNA]</scope>
    <source>
        <strain evidence="2">DSM 44983</strain>
    </source>
</reference>
<dbReference type="Gene3D" id="3.30.2010.20">
    <property type="match status" value="1"/>
</dbReference>
<sequence length="127" mass="14057">MMGGGSGTMGGVPVEMSRERFEELVGEALDEVPEELLRLMSNVVILVEDDPPAGEDLLGLYEGHALTERGWSYSGVLPDRIFIYRRPILRICATEDDVIDEVAVTVVHEIAHHFGIDDERLHALGWG</sequence>
<dbReference type="SUPFAM" id="SSF55486">
    <property type="entry name" value="Metalloproteases ('zincins'), catalytic domain"/>
    <property type="match status" value="1"/>
</dbReference>
<gene>
    <name evidence="1" type="ORF">GA0070623_3822</name>
</gene>
<name>A0A1C5JUW3_9ACTN</name>
<dbReference type="InterPro" id="IPR038555">
    <property type="entry name" value="Zincin_1_sf"/>
</dbReference>
<dbReference type="AlphaFoldDB" id="A0A1C5JUW3"/>
<dbReference type="Pfam" id="PF06262">
    <property type="entry name" value="Zincin_1"/>
    <property type="match status" value="1"/>
</dbReference>
<keyword evidence="1" id="KW-0378">Hydrolase</keyword>
<dbReference type="CDD" id="cd12952">
    <property type="entry name" value="MMP_ACEL2062"/>
    <property type="match status" value="1"/>
</dbReference>
<dbReference type="Proteomes" id="UP000198226">
    <property type="component" value="Chromosome I"/>
</dbReference>
<protein>
    <submittedName>
        <fullName evidence="1">Predicted Zn-dependent protease, minimal metalloprotease (MMP)-like domain</fullName>
    </submittedName>
</protein>
<evidence type="ECO:0000313" key="1">
    <source>
        <dbReference type="EMBL" id="SCG73816.1"/>
    </source>
</evidence>
<proteinExistence type="predicted"/>
<keyword evidence="1" id="KW-0482">Metalloprotease</keyword>
<evidence type="ECO:0000313" key="2">
    <source>
        <dbReference type="Proteomes" id="UP000198226"/>
    </source>
</evidence>
<dbReference type="GO" id="GO:0006508">
    <property type="term" value="P:proteolysis"/>
    <property type="evidence" value="ECO:0007669"/>
    <property type="project" value="UniProtKB-KW"/>
</dbReference>
<accession>A0A1C5JUW3</accession>